<evidence type="ECO:0000313" key="2">
    <source>
        <dbReference type="EMBL" id="CAJ0933420.1"/>
    </source>
</evidence>
<organism evidence="2 3">
    <name type="scientific">Ranitomeya imitator</name>
    <name type="common">mimic poison frog</name>
    <dbReference type="NCBI Taxonomy" id="111125"/>
    <lineage>
        <taxon>Eukaryota</taxon>
        <taxon>Metazoa</taxon>
        <taxon>Chordata</taxon>
        <taxon>Craniata</taxon>
        <taxon>Vertebrata</taxon>
        <taxon>Euteleostomi</taxon>
        <taxon>Amphibia</taxon>
        <taxon>Batrachia</taxon>
        <taxon>Anura</taxon>
        <taxon>Neobatrachia</taxon>
        <taxon>Hyloidea</taxon>
        <taxon>Dendrobatidae</taxon>
        <taxon>Dendrobatinae</taxon>
        <taxon>Ranitomeya</taxon>
    </lineage>
</organism>
<accession>A0ABN9L598</accession>
<dbReference type="EMBL" id="CAUEEQ010009451">
    <property type="protein sequence ID" value="CAJ0933420.1"/>
    <property type="molecule type" value="Genomic_DNA"/>
</dbReference>
<sequence>MGHTQTLPVLPIEIPGDCSFLIICKIMTPHRSDASNEYSDWTTDAGINLQPPSRNSTRRKVKKLASSSEDESSTVEKSTEEKSTPKRERPRKTTIENEIIYFRQGHEAYINAVQRSNLRIGNTLKEPWRKCVLRGHLFHGALHVRRGIDNKIKYSNLKQYKSGLVQEERTLPAKAHNLQGMGEY</sequence>
<protein>
    <submittedName>
        <fullName evidence="2">Uncharacterized protein</fullName>
    </submittedName>
</protein>
<proteinExistence type="predicted"/>
<feature type="region of interest" description="Disordered" evidence="1">
    <location>
        <begin position="34"/>
        <end position="92"/>
    </location>
</feature>
<evidence type="ECO:0000313" key="3">
    <source>
        <dbReference type="Proteomes" id="UP001176940"/>
    </source>
</evidence>
<keyword evidence="3" id="KW-1185">Reference proteome</keyword>
<gene>
    <name evidence="2" type="ORF">RIMI_LOCUS5515681</name>
</gene>
<evidence type="ECO:0000256" key="1">
    <source>
        <dbReference type="SAM" id="MobiDB-lite"/>
    </source>
</evidence>
<name>A0ABN9L598_9NEOB</name>
<dbReference type="Proteomes" id="UP001176940">
    <property type="component" value="Unassembled WGS sequence"/>
</dbReference>
<feature type="compositionally biased region" description="Basic and acidic residues" evidence="1">
    <location>
        <begin position="77"/>
        <end position="92"/>
    </location>
</feature>
<dbReference type="InterPro" id="IPR052060">
    <property type="entry name" value="Bromo_WD_repeat"/>
</dbReference>
<dbReference type="PANTHER" id="PTHR16266:SF26">
    <property type="entry name" value="BROMODOMAIN AND WD REPEAT-CONTAINING PROTEIN 1"/>
    <property type="match status" value="1"/>
</dbReference>
<reference evidence="2" key="1">
    <citation type="submission" date="2023-07" db="EMBL/GenBank/DDBJ databases">
        <authorList>
            <person name="Stuckert A."/>
        </authorList>
    </citation>
    <scope>NUCLEOTIDE SEQUENCE</scope>
</reference>
<comment type="caution">
    <text evidence="2">The sequence shown here is derived from an EMBL/GenBank/DDBJ whole genome shotgun (WGS) entry which is preliminary data.</text>
</comment>
<dbReference type="PANTHER" id="PTHR16266">
    <property type="entry name" value="WD REPEAT DOMAIN 9"/>
    <property type="match status" value="1"/>
</dbReference>